<evidence type="ECO:0000256" key="2">
    <source>
        <dbReference type="ARBA" id="ARBA00022679"/>
    </source>
</evidence>
<evidence type="ECO:0000256" key="7">
    <source>
        <dbReference type="ARBA" id="ARBA00022842"/>
    </source>
</evidence>
<dbReference type="Gene3D" id="3.90.650.10">
    <property type="entry name" value="PurM-like C-terminal domain"/>
    <property type="match status" value="1"/>
</dbReference>
<feature type="binding site" description="in other chain" evidence="9">
    <location>
        <begin position="32"/>
        <end position="34"/>
    </location>
    <ligand>
        <name>ATP</name>
        <dbReference type="ChEBI" id="CHEBI:30616"/>
        <note>ligand shared between dimeric partners</note>
    </ligand>
</feature>
<dbReference type="NCBIfam" id="NF002098">
    <property type="entry name" value="PRK00943.1"/>
    <property type="match status" value="1"/>
</dbReference>
<dbReference type="GO" id="GO:0005737">
    <property type="term" value="C:cytoplasm"/>
    <property type="evidence" value="ECO:0007669"/>
    <property type="project" value="TreeGrafter"/>
</dbReference>
<dbReference type="HAMAP" id="MF_00625">
    <property type="entry name" value="SelD"/>
    <property type="match status" value="1"/>
</dbReference>
<comment type="subunit">
    <text evidence="9">Homodimer.</text>
</comment>
<sequence length="418" mass="44009">MVVKFPRKCWKLSCIASRRSLSIQNLLVGNETSDDAAVYDLGNGTSIVSTTDFFMPIVDNPFDFGRIAATNAISDIFAMGGKPIMAIAILGWPINTLAPEIAREVVEGGRFACQQAGIALAGGHSIDAPEPIFGLAVTGVVPTERIKKNSTAQAGCKLYLTKPLGIGVLTTAEKKSLLKPEHQGLATETMCQMNLAGAAFAAIDGVKAMTDVTGFGLLGHLSEVCRGAGVQAQLRYADIPKLPGVEDYIAAGAVPGGTGRNFASYGHLMGEMPTEWRDLLCDPQTSGGLLLAVTPEAEAEVQAAAAEFGIKLAAIGELVDRPRRATHDRDPLIRCGCLLQKNRVSVGLSPMCCLNRTAKAMAILSAATGRWSPGVSATCWSRRSRTSTTAAMPGGISTICRLCRRNGSCSQSPRSPNS</sequence>
<dbReference type="SUPFAM" id="SSF55326">
    <property type="entry name" value="PurM N-terminal domain-like"/>
    <property type="match status" value="1"/>
</dbReference>
<evidence type="ECO:0000313" key="13">
    <source>
        <dbReference type="Proteomes" id="UP000251088"/>
    </source>
</evidence>
<dbReference type="AlphaFoldDB" id="A0A2X3H0Y9"/>
<gene>
    <name evidence="9 12" type="primary">selD</name>
    <name evidence="12" type="ORF">NCTC9128_07699</name>
</gene>
<evidence type="ECO:0000256" key="5">
    <source>
        <dbReference type="ARBA" id="ARBA00022777"/>
    </source>
</evidence>
<evidence type="ECO:0000256" key="8">
    <source>
        <dbReference type="ARBA" id="ARBA00023266"/>
    </source>
</evidence>
<feature type="active site" evidence="9">
    <location>
        <position position="14"/>
    </location>
</feature>
<dbReference type="Pfam" id="PF02769">
    <property type="entry name" value="AIRS_C"/>
    <property type="match status" value="1"/>
</dbReference>
<evidence type="ECO:0000256" key="3">
    <source>
        <dbReference type="ARBA" id="ARBA00022723"/>
    </source>
</evidence>
<dbReference type="GO" id="GO:0005524">
    <property type="term" value="F:ATP binding"/>
    <property type="evidence" value="ECO:0007669"/>
    <property type="project" value="UniProtKB-UniRule"/>
</dbReference>
<reference evidence="12 13" key="1">
    <citation type="submission" date="2018-06" db="EMBL/GenBank/DDBJ databases">
        <authorList>
            <consortium name="Pathogen Informatics"/>
            <person name="Doyle S."/>
        </authorList>
    </citation>
    <scope>NUCLEOTIDE SEQUENCE [LARGE SCALE GENOMIC DNA]</scope>
    <source>
        <strain evidence="12 13">NCTC9128</strain>
    </source>
</reference>
<keyword evidence="3 9" id="KW-0479">Metal-binding</keyword>
<feature type="binding site" evidence="9">
    <location>
        <begin position="123"/>
        <end position="125"/>
    </location>
    <ligand>
        <name>ATP</name>
        <dbReference type="ChEBI" id="CHEBI:30616"/>
        <note>ligand shared between dimeric partners</note>
    </ligand>
</feature>
<evidence type="ECO:0000256" key="4">
    <source>
        <dbReference type="ARBA" id="ARBA00022741"/>
    </source>
</evidence>
<proteinExistence type="inferred from homology"/>
<dbReference type="GO" id="GO:0004756">
    <property type="term" value="F:selenide, water dikinase activity"/>
    <property type="evidence" value="ECO:0007669"/>
    <property type="project" value="UniProtKB-UniRule"/>
</dbReference>
<evidence type="ECO:0000259" key="11">
    <source>
        <dbReference type="Pfam" id="PF02769"/>
    </source>
</evidence>
<dbReference type="InterPro" id="IPR023061">
    <property type="entry name" value="SelD_I"/>
</dbReference>
<keyword evidence="5 9" id="KW-0418">Kinase</keyword>
<dbReference type="Pfam" id="PF00586">
    <property type="entry name" value="AIRS"/>
    <property type="match status" value="1"/>
</dbReference>
<dbReference type="FunFam" id="3.30.1330.10:FF:000003">
    <property type="entry name" value="Selenide, water dikinase"/>
    <property type="match status" value="1"/>
</dbReference>
<dbReference type="FunFam" id="3.90.650.10:FF:000004">
    <property type="entry name" value="Selenide, water dikinase"/>
    <property type="match status" value="1"/>
</dbReference>
<evidence type="ECO:0000256" key="9">
    <source>
        <dbReference type="HAMAP-Rule" id="MF_00625"/>
    </source>
</evidence>
<keyword evidence="8 9" id="KW-0711">Selenium</keyword>
<dbReference type="Proteomes" id="UP000251088">
    <property type="component" value="Unassembled WGS sequence"/>
</dbReference>
<evidence type="ECO:0000256" key="1">
    <source>
        <dbReference type="ARBA" id="ARBA00008026"/>
    </source>
</evidence>
<feature type="binding site" evidence="9">
    <location>
        <position position="211"/>
    </location>
    <ligand>
        <name>Mg(2+)</name>
        <dbReference type="ChEBI" id="CHEBI:18420"/>
    </ligand>
</feature>
<feature type="binding site" description="in other chain" evidence="9">
    <location>
        <position position="52"/>
    </location>
    <ligand>
        <name>ATP</name>
        <dbReference type="ChEBI" id="CHEBI:30616"/>
        <note>ligand shared between dimeric partners</note>
    </ligand>
</feature>
<name>A0A2X3H0Y9_KLEPN</name>
<feature type="domain" description="PurM-like N-terminal" evidence="10">
    <location>
        <begin position="34"/>
        <end position="141"/>
    </location>
</feature>
<protein>
    <recommendedName>
        <fullName evidence="9">Selenide, water dikinase</fullName>
        <ecNumber evidence="9">2.7.9.3</ecNumber>
    </recommendedName>
    <alternativeName>
        <fullName evidence="9">Selenium donor protein</fullName>
    </alternativeName>
    <alternativeName>
        <fullName evidence="9">Selenophosphate synthase</fullName>
    </alternativeName>
</protein>
<dbReference type="EC" id="2.7.9.3" evidence="9"/>
<evidence type="ECO:0000256" key="6">
    <source>
        <dbReference type="ARBA" id="ARBA00022840"/>
    </source>
</evidence>
<evidence type="ECO:0000313" key="12">
    <source>
        <dbReference type="EMBL" id="SQC42269.1"/>
    </source>
</evidence>
<comment type="similarity">
    <text evidence="1 9">Belongs to the selenophosphate synthase 1 family. Class I subfamily.</text>
</comment>
<comment type="catalytic activity">
    <reaction evidence="9">
        <text>hydrogenselenide + ATP + H2O = selenophosphate + AMP + phosphate + 2 H(+)</text>
        <dbReference type="Rhea" id="RHEA:18737"/>
        <dbReference type="ChEBI" id="CHEBI:15377"/>
        <dbReference type="ChEBI" id="CHEBI:15378"/>
        <dbReference type="ChEBI" id="CHEBI:16144"/>
        <dbReference type="ChEBI" id="CHEBI:29317"/>
        <dbReference type="ChEBI" id="CHEBI:30616"/>
        <dbReference type="ChEBI" id="CHEBI:43474"/>
        <dbReference type="ChEBI" id="CHEBI:456215"/>
        <dbReference type="EC" id="2.7.9.3"/>
    </reaction>
</comment>
<dbReference type="CDD" id="cd02195">
    <property type="entry name" value="SelD"/>
    <property type="match status" value="1"/>
</dbReference>
<keyword evidence="6 9" id="KW-0067">ATP-binding</keyword>
<feature type="binding site" evidence="9">
    <location>
        <position position="35"/>
    </location>
    <ligand>
        <name>Mg(2+)</name>
        <dbReference type="ChEBI" id="CHEBI:18420"/>
    </ligand>
</feature>
<organism evidence="12 13">
    <name type="scientific">Klebsiella pneumoniae</name>
    <dbReference type="NCBI Taxonomy" id="573"/>
    <lineage>
        <taxon>Bacteria</taxon>
        <taxon>Pseudomonadati</taxon>
        <taxon>Pseudomonadota</taxon>
        <taxon>Gammaproteobacteria</taxon>
        <taxon>Enterobacterales</taxon>
        <taxon>Enterobacteriaceae</taxon>
        <taxon>Klebsiella/Raoultella group</taxon>
        <taxon>Klebsiella</taxon>
        <taxon>Klebsiella pneumoniae complex</taxon>
    </lineage>
</organism>
<feature type="domain" description="PurM-like C-terminal" evidence="11">
    <location>
        <begin position="153"/>
        <end position="323"/>
    </location>
</feature>
<comment type="cofactor">
    <cofactor evidence="9">
        <name>Mg(2+)</name>
        <dbReference type="ChEBI" id="CHEBI:18420"/>
    </cofactor>
    <text evidence="9">Binds 1 Mg(2+) ion per monomer.</text>
</comment>
<evidence type="ECO:0000259" key="10">
    <source>
        <dbReference type="Pfam" id="PF00586"/>
    </source>
</evidence>
<dbReference type="GO" id="GO:0000287">
    <property type="term" value="F:magnesium ion binding"/>
    <property type="evidence" value="ECO:0007669"/>
    <property type="project" value="UniProtKB-UniRule"/>
</dbReference>
<dbReference type="PANTHER" id="PTHR10256">
    <property type="entry name" value="SELENIDE, WATER DIKINASE"/>
    <property type="match status" value="1"/>
</dbReference>
<dbReference type="PANTHER" id="PTHR10256:SF0">
    <property type="entry name" value="INACTIVE SELENIDE, WATER DIKINASE-LIKE PROTEIN-RELATED"/>
    <property type="match status" value="1"/>
</dbReference>
<dbReference type="InterPro" id="IPR004536">
    <property type="entry name" value="SPS/SelD"/>
</dbReference>
<dbReference type="NCBIfam" id="TIGR00476">
    <property type="entry name" value="selD"/>
    <property type="match status" value="1"/>
</dbReference>
<keyword evidence="2 9" id="KW-0808">Transferase</keyword>
<dbReference type="EMBL" id="UAWN01000017">
    <property type="protein sequence ID" value="SQC42269.1"/>
    <property type="molecule type" value="Genomic_DNA"/>
</dbReference>
<accession>A0A2X3H0Y9</accession>
<feature type="binding site" evidence="9">
    <location>
        <position position="75"/>
    </location>
    <ligand>
        <name>Mg(2+)</name>
        <dbReference type="ChEBI" id="CHEBI:18420"/>
    </ligand>
</feature>
<dbReference type="GO" id="GO:0016260">
    <property type="term" value="P:selenocysteine biosynthetic process"/>
    <property type="evidence" value="ECO:0007669"/>
    <property type="project" value="InterPro"/>
</dbReference>
<comment type="caution">
    <text evidence="9">Lacks conserved residue(s) required for the propagation of feature annotation.</text>
</comment>
<keyword evidence="7 9" id="KW-0460">Magnesium</keyword>
<comment type="function">
    <text evidence="9">Synthesizes selenophosphate from selenide and ATP.</text>
</comment>
<dbReference type="InterPro" id="IPR016188">
    <property type="entry name" value="PurM-like_N"/>
</dbReference>
<dbReference type="SUPFAM" id="SSF56042">
    <property type="entry name" value="PurM C-terminal domain-like"/>
    <property type="match status" value="1"/>
</dbReference>
<dbReference type="InterPro" id="IPR036676">
    <property type="entry name" value="PurM-like_C_sf"/>
</dbReference>
<keyword evidence="4 9" id="KW-0547">Nucleotide-binding</keyword>
<dbReference type="InterPro" id="IPR036921">
    <property type="entry name" value="PurM-like_N_sf"/>
</dbReference>
<dbReference type="Gene3D" id="3.30.1330.10">
    <property type="entry name" value="PurM-like, N-terminal domain"/>
    <property type="match status" value="1"/>
</dbReference>
<feature type="binding site" description="in other chain" evidence="9">
    <location>
        <position position="75"/>
    </location>
    <ligand>
        <name>ATP</name>
        <dbReference type="ChEBI" id="CHEBI:30616"/>
        <note>ligand shared between dimeric partners</note>
    </ligand>
</feature>
<dbReference type="InterPro" id="IPR010918">
    <property type="entry name" value="PurM-like_C_dom"/>
</dbReference>